<dbReference type="SUPFAM" id="SSF53098">
    <property type="entry name" value="Ribonuclease H-like"/>
    <property type="match status" value="1"/>
</dbReference>
<dbReference type="Proteomes" id="UP000022910">
    <property type="component" value="Unassembled WGS sequence"/>
</dbReference>
<sequence>MSLLYASTKLARARQLKRQTRRVFKFDSVTDTQWTEFADIADALCDVLPSTFSSWHINQMCEYLQSRILKAANAILPSSIVGNNYTPKVPKDLEILTQYYRFLNRLMHSIRLLRKYPLTYSVAHEHKWSIHLHRLQNIFQLYKKVFTFIPVLPFSLSSCRQDNFKSLLDDLSNISKSLRGFHLLQEKEFQDSSIRAHLDDRNNNFETSLSSFIDSALSRTRRRITLDRVFIDHPTQPQLLTDPKDIDDAVVNHFQNFVPIKSTPPVSIDTLPDSWSSAYQSMDDVSSSIYDSLMNPPTLDEWLSTVSSTPNGKASGPSMITYEMLKHLKSRTSTLLLILIQACLSKADIPDLWRQAMVFPIPKPHEWKCQLKNTRPITLLEVIRKSLVKLFYNRLSTIMASHDVLKGGNFAGLPGGSCRDPIITLESIIHDADVNKNTLWILSQDISKAFDSVDLTMLRFALERIRLPASAVKFILSLFTKRTNRIFTAHGSTPAYRVRIGIDQGEVISPLLWVIYIDPLLTVLKNEMIDPYILSIPSLINSSTSSPDLKINNLVFMDDSTLISSSKAGMEFMLSITEEFYQINNTSANHNKYVLITNSLPLTSNSTLLPITFNLDLTSLNSVPSITITPISMTTSFRFLGIWFNIRSSRDFIKKQLTRECCSFAATIRPAKLSPKQVVYLHNAILIPKLEYRMQVTHLSESDCHLITRSIRSVVKHKANFSRSLPNSILFLSQFLGLINLFAHQRQCHITNLFLMANSSSSFIQSLFIYRLCLIQYLFLIPISPLLIKDWTIWSSLFSFKKDYIACTIALLTSTPFRLLHTQLSKLPNLSLLDRRLVTPQGTHLISWKAYYDNLVGRRGPGRISYWYKDIQQATTIPDSNNHLLDYFIITPMIVSLSYELAPCLSSPPTTKNWIITLDDYGSPIFGKQLLIQASRGTCSIVHWISPDCESSPGNLIKLSPCPGCAAHTPLPPSKKRNADLTLCTPTVSLQHSLILPTTNERIRRTTSEVTSPFTWADIEDGVRLYYSRLDFDSDFLFADTAVASVTPVTIESSAAAALPMFLWADNPSSSRAEAAAIYAVLTIFLRDSEVTIYTDSQTAIDGLRSCSSFVYSNSRLYFKTTNFELWAIIERTILSKNLTVLPVKVKAHSGNYLNDFADSLANTAHTALSSILISGMDLASAHDFVLTYDNDVVCESNPRHLLKQYYQTQLMRDLLDLTRFHFISLLSSNIDYIVDWDLTWFTLNFKPSYDASFTPEHASRHLTFKFKLFLDDLPTLEKLKRTRPDLYMDELTCHSCIDRMEDLMHLFMCKRRRLPMQQILQSYQTHLISKLLEAGNMADIDPTPLIAKLTSLSCWSFSFTNWSSYALVRGCLPRLFIDLFVDLSIPRNSAIKVVAAIHNNFVQKFRRRIWNPCSYKKSRWENAMNITYKLKTTPKPSNLPLSTYIPYSNRLVEELDEIWFALV</sequence>
<dbReference type="OrthoDB" id="2191163at2759"/>
<accession>A0A015JWI2</accession>
<keyword evidence="4" id="KW-1185">Reference proteome</keyword>
<evidence type="ECO:0000259" key="2">
    <source>
        <dbReference type="PROSITE" id="PS50879"/>
    </source>
</evidence>
<organism evidence="3 4">
    <name type="scientific">Rhizophagus irregularis (strain DAOM 197198w)</name>
    <name type="common">Glomus intraradices</name>
    <dbReference type="NCBI Taxonomy" id="1432141"/>
    <lineage>
        <taxon>Eukaryota</taxon>
        <taxon>Fungi</taxon>
        <taxon>Fungi incertae sedis</taxon>
        <taxon>Mucoromycota</taxon>
        <taxon>Glomeromycotina</taxon>
        <taxon>Glomeromycetes</taxon>
        <taxon>Glomerales</taxon>
        <taxon>Glomeraceae</taxon>
        <taxon>Rhizophagus</taxon>
    </lineage>
</organism>
<dbReference type="HOGENOM" id="CLU_002435_10_1_1"/>
<dbReference type="EMBL" id="JEMT01015999">
    <property type="protein sequence ID" value="EXX71675.1"/>
    <property type="molecule type" value="Genomic_DNA"/>
</dbReference>
<protein>
    <recommendedName>
        <fullName evidence="5">RNA-directed DNA polymerase from mobile element jockey-like</fullName>
    </recommendedName>
</protein>
<evidence type="ECO:0008006" key="5">
    <source>
        <dbReference type="Google" id="ProtNLM"/>
    </source>
</evidence>
<dbReference type="STRING" id="1432141.A0A015JWI2"/>
<dbReference type="PROSITE" id="PS50878">
    <property type="entry name" value="RT_POL"/>
    <property type="match status" value="1"/>
</dbReference>
<dbReference type="InterPro" id="IPR036397">
    <property type="entry name" value="RNaseH_sf"/>
</dbReference>
<dbReference type="Pfam" id="PF00078">
    <property type="entry name" value="RVT_1"/>
    <property type="match status" value="1"/>
</dbReference>
<dbReference type="GO" id="GO:0004523">
    <property type="term" value="F:RNA-DNA hybrid ribonuclease activity"/>
    <property type="evidence" value="ECO:0007669"/>
    <property type="project" value="InterPro"/>
</dbReference>
<dbReference type="InterPro" id="IPR000477">
    <property type="entry name" value="RT_dom"/>
</dbReference>
<gene>
    <name evidence="3" type="ORF">RirG_076250</name>
</gene>
<dbReference type="InterPro" id="IPR012337">
    <property type="entry name" value="RNaseH-like_sf"/>
</dbReference>
<dbReference type="Gene3D" id="3.30.420.10">
    <property type="entry name" value="Ribonuclease H-like superfamily/Ribonuclease H"/>
    <property type="match status" value="1"/>
</dbReference>
<reference evidence="3 4" key="1">
    <citation type="submission" date="2014-02" db="EMBL/GenBank/DDBJ databases">
        <title>Single nucleus genome sequencing reveals high similarity among nuclei of an endomycorrhizal fungus.</title>
        <authorList>
            <person name="Lin K."/>
            <person name="Geurts R."/>
            <person name="Zhang Z."/>
            <person name="Limpens E."/>
            <person name="Saunders D.G."/>
            <person name="Mu D."/>
            <person name="Pang E."/>
            <person name="Cao H."/>
            <person name="Cha H."/>
            <person name="Lin T."/>
            <person name="Zhou Q."/>
            <person name="Shang Y."/>
            <person name="Li Y."/>
            <person name="Ivanov S."/>
            <person name="Sharma T."/>
            <person name="Velzen R.V."/>
            <person name="Ruijter N.D."/>
            <person name="Aanen D.K."/>
            <person name="Win J."/>
            <person name="Kamoun S."/>
            <person name="Bisseling T."/>
            <person name="Huang S."/>
        </authorList>
    </citation>
    <scope>NUCLEOTIDE SEQUENCE [LARGE SCALE GENOMIC DNA]</scope>
    <source>
        <strain evidence="4">DAOM197198w</strain>
    </source>
</reference>
<dbReference type="PANTHER" id="PTHR19446">
    <property type="entry name" value="REVERSE TRANSCRIPTASES"/>
    <property type="match status" value="1"/>
</dbReference>
<dbReference type="InterPro" id="IPR002156">
    <property type="entry name" value="RNaseH_domain"/>
</dbReference>
<dbReference type="Pfam" id="PF00075">
    <property type="entry name" value="RNase_H"/>
    <property type="match status" value="1"/>
</dbReference>
<dbReference type="GO" id="GO:0003676">
    <property type="term" value="F:nucleic acid binding"/>
    <property type="evidence" value="ECO:0007669"/>
    <property type="project" value="InterPro"/>
</dbReference>
<evidence type="ECO:0000313" key="4">
    <source>
        <dbReference type="Proteomes" id="UP000022910"/>
    </source>
</evidence>
<dbReference type="CDD" id="cd01650">
    <property type="entry name" value="RT_nLTR_like"/>
    <property type="match status" value="1"/>
</dbReference>
<feature type="domain" description="RNase H type-1" evidence="2">
    <location>
        <begin position="1045"/>
        <end position="1167"/>
    </location>
</feature>
<evidence type="ECO:0000259" key="1">
    <source>
        <dbReference type="PROSITE" id="PS50878"/>
    </source>
</evidence>
<proteinExistence type="predicted"/>
<evidence type="ECO:0000313" key="3">
    <source>
        <dbReference type="EMBL" id="EXX71675.1"/>
    </source>
</evidence>
<name>A0A015JWI2_RHIIW</name>
<feature type="domain" description="Reverse transcriptase" evidence="1">
    <location>
        <begin position="342"/>
        <end position="644"/>
    </location>
</feature>
<dbReference type="PROSITE" id="PS50879">
    <property type="entry name" value="RNASE_H_1"/>
    <property type="match status" value="1"/>
</dbReference>
<comment type="caution">
    <text evidence="3">The sequence shown here is derived from an EMBL/GenBank/DDBJ whole genome shotgun (WGS) entry which is preliminary data.</text>
</comment>